<dbReference type="HOGENOM" id="CLU_3204146_0_0_6"/>
<sequence length="45" mass="5415">MVEGDGNRYYFNWLFDCSYSVYTPADGVIRSWRFETSRPESCYVF</sequence>
<dbReference type="KEGG" id="pman:OU5_1900"/>
<reference evidence="1 2" key="1">
    <citation type="journal article" date="2012" name="J. Bacteriol.">
        <title>Genome sequence of cold-adapted Pseudomonas mandelii strain JR-1.</title>
        <authorList>
            <person name="Jang S.H."/>
            <person name="Kim J."/>
            <person name="Kim J."/>
            <person name="Hong S."/>
            <person name="Lee C."/>
        </authorList>
    </citation>
    <scope>NUCLEOTIDE SEQUENCE [LARGE SCALE GENOMIC DNA]</scope>
    <source>
        <strain evidence="1 2">JR-1</strain>
    </source>
</reference>
<proteinExistence type="predicted"/>
<dbReference type="Proteomes" id="UP000026913">
    <property type="component" value="Chromosome"/>
</dbReference>
<evidence type="ECO:0000313" key="1">
    <source>
        <dbReference type="EMBL" id="AHZ68979.1"/>
    </source>
</evidence>
<name>A0A024E7S4_9PSED</name>
<dbReference type="EMBL" id="CP005960">
    <property type="protein sequence ID" value="AHZ68979.1"/>
    <property type="molecule type" value="Genomic_DNA"/>
</dbReference>
<protein>
    <submittedName>
        <fullName evidence="1">Uncharacterized protein</fullName>
    </submittedName>
</protein>
<organism evidence="1 2">
    <name type="scientific">Pseudomonas mandelii JR-1</name>
    <dbReference type="NCBI Taxonomy" id="1147786"/>
    <lineage>
        <taxon>Bacteria</taxon>
        <taxon>Pseudomonadati</taxon>
        <taxon>Pseudomonadota</taxon>
        <taxon>Gammaproteobacteria</taxon>
        <taxon>Pseudomonadales</taxon>
        <taxon>Pseudomonadaceae</taxon>
        <taxon>Pseudomonas</taxon>
    </lineage>
</organism>
<accession>A0A024E7S4</accession>
<gene>
    <name evidence="1" type="ORF">OU5_1900</name>
</gene>
<evidence type="ECO:0000313" key="2">
    <source>
        <dbReference type="Proteomes" id="UP000026913"/>
    </source>
</evidence>
<dbReference type="AlphaFoldDB" id="A0A024E7S4"/>